<dbReference type="STRING" id="71784.A0A1Y2AVL1"/>
<proteinExistence type="inferred from homology"/>
<evidence type="ECO:0000259" key="4">
    <source>
        <dbReference type="Pfam" id="PF18564"/>
    </source>
</evidence>
<evidence type="ECO:0000256" key="2">
    <source>
        <dbReference type="ARBA" id="ARBA00022801"/>
    </source>
</evidence>
<dbReference type="SUPFAM" id="SSF51445">
    <property type="entry name" value="(Trans)glycosidases"/>
    <property type="match status" value="1"/>
</dbReference>
<feature type="domain" description="Glycoside hydrolase family 5 C-terminal" evidence="4">
    <location>
        <begin position="584"/>
        <end position="668"/>
    </location>
</feature>
<organism evidence="5 6">
    <name type="scientific">Naematelia encephala</name>
    <dbReference type="NCBI Taxonomy" id="71784"/>
    <lineage>
        <taxon>Eukaryota</taxon>
        <taxon>Fungi</taxon>
        <taxon>Dikarya</taxon>
        <taxon>Basidiomycota</taxon>
        <taxon>Agaricomycotina</taxon>
        <taxon>Tremellomycetes</taxon>
        <taxon>Tremellales</taxon>
        <taxon>Naemateliaceae</taxon>
        <taxon>Naematelia</taxon>
    </lineage>
</organism>
<dbReference type="GO" id="GO:0050295">
    <property type="term" value="F:steryl-beta-glucosidase activity"/>
    <property type="evidence" value="ECO:0007669"/>
    <property type="project" value="TreeGrafter"/>
</dbReference>
<dbReference type="InterPro" id="IPR013780">
    <property type="entry name" value="Glyco_hydro_b"/>
</dbReference>
<gene>
    <name evidence="5" type="ORF">BCR39DRAFT_540804</name>
</gene>
<dbReference type="GO" id="GO:0005975">
    <property type="term" value="P:carbohydrate metabolic process"/>
    <property type="evidence" value="ECO:0007669"/>
    <property type="project" value="InterPro"/>
</dbReference>
<name>A0A1Y2AVL1_9TREE</name>
<dbReference type="Proteomes" id="UP000193986">
    <property type="component" value="Unassembled WGS sequence"/>
</dbReference>
<reference evidence="5 6" key="1">
    <citation type="submission" date="2016-07" db="EMBL/GenBank/DDBJ databases">
        <title>Pervasive Adenine N6-methylation of Active Genes in Fungi.</title>
        <authorList>
            <consortium name="DOE Joint Genome Institute"/>
            <person name="Mondo S.J."/>
            <person name="Dannebaum R.O."/>
            <person name="Kuo R.C."/>
            <person name="Labutti K."/>
            <person name="Haridas S."/>
            <person name="Kuo A."/>
            <person name="Salamov A."/>
            <person name="Ahrendt S.R."/>
            <person name="Lipzen A."/>
            <person name="Sullivan W."/>
            <person name="Andreopoulos W.B."/>
            <person name="Clum A."/>
            <person name="Lindquist E."/>
            <person name="Daum C."/>
            <person name="Ramamoorthy G.K."/>
            <person name="Gryganskyi A."/>
            <person name="Culley D."/>
            <person name="Magnuson J.K."/>
            <person name="James T.Y."/>
            <person name="O'Malley M.A."/>
            <person name="Stajich J.E."/>
            <person name="Spatafora J.W."/>
            <person name="Visel A."/>
            <person name="Grigoriev I.V."/>
        </authorList>
    </citation>
    <scope>NUCLEOTIDE SEQUENCE [LARGE SCALE GENOMIC DNA]</scope>
    <source>
        <strain evidence="5 6">68-887.2</strain>
    </source>
</reference>
<dbReference type="Gene3D" id="2.60.40.1180">
    <property type="entry name" value="Golgi alpha-mannosidase II"/>
    <property type="match status" value="1"/>
</dbReference>
<keyword evidence="2" id="KW-0378">Hydrolase</keyword>
<dbReference type="InParanoid" id="A0A1Y2AVL1"/>
<protein>
    <submittedName>
        <fullName evidence="5">Putative cytoplasm protein</fullName>
    </submittedName>
</protein>
<dbReference type="GO" id="GO:1904462">
    <property type="term" value="P:ergosteryl 3-beta-D-glucoside catabolic process"/>
    <property type="evidence" value="ECO:0007669"/>
    <property type="project" value="TreeGrafter"/>
</dbReference>
<dbReference type="PANTHER" id="PTHR31308">
    <property type="match status" value="1"/>
</dbReference>
<evidence type="ECO:0000313" key="5">
    <source>
        <dbReference type="EMBL" id="ORY26618.1"/>
    </source>
</evidence>
<sequence length="691" mass="77671">MADIEIDLPSTHLAAPEVSIRGRHFVDSHERVLDLRGANVSASSKVPIKPFKIHDHRIASYVGRPFPIEEASEHWRRLRSWGLTFVRINVTWDAIEHAGPGHYDEDHLTYLRRLLDSMAQFGLIAYVAMHQDVWSRYSGGSGAPGWTLELAGFDLSDDGEKLALSGSAFLDGVRGGRLEGERGLWPTGYQKLASATMHTLFFGGKTFAPSFMVDSKGKRKVNIQEFLQESFFGAFDRLVEAVGDLDTVVGFELLNEPHPGYIGLPSIHEWNYNTDLHLGEFPSPLQSFSMGTGHPTPNVPIYIRAFPFPTRISHHITANPSSTVAWTGGSAKCIWEKEGVWRWSEQKNCAVAMQEDYFSKDRKGDKIEFYRDFYFPFVAAWEHRMAKGKGSRKMRMVGGVPNEDCPPWPVKLRPSHFVFAPHWYDLNALFKKSMGEMSVNVQGLARGMFILKALHFGRKGIFLNYKKQIQTLVSAARKELGDIPVVFGECGVPMDLNGEEALKTGNWKWQERIVDAMLSAMESCLVGFNLWTYNPTNNDHSGDEWNAENFSFFSDESRKRISTEAAATSSGLDAGGRLLDVIVRPYAVATAGTPLSAQFETSTAAFTYRFSSPFLPRAVVSIKKEPTPTTPSITEIYLPSRHYQEGKVSWLVSPGGRLKFDFPNQRLFVWFVDAPPDPSSRPRKQSVRRID</sequence>
<comment type="similarity">
    <text evidence="1">Belongs to the glycosyl hydrolase 5 (cellulase A) family.</text>
</comment>
<dbReference type="Pfam" id="PF18564">
    <property type="entry name" value="Glyco_hydro_5_C"/>
    <property type="match status" value="1"/>
</dbReference>
<dbReference type="OrthoDB" id="9971853at2759"/>
<keyword evidence="6" id="KW-1185">Reference proteome</keyword>
<accession>A0A1Y2AVL1</accession>
<dbReference type="AlphaFoldDB" id="A0A1Y2AVL1"/>
<evidence type="ECO:0000313" key="6">
    <source>
        <dbReference type="Proteomes" id="UP000193986"/>
    </source>
</evidence>
<dbReference type="PANTHER" id="PTHR31308:SF5">
    <property type="entry name" value="ERGOSTERYL-BETA-GLUCOSIDASE"/>
    <property type="match status" value="1"/>
</dbReference>
<keyword evidence="3" id="KW-0326">Glycosidase</keyword>
<dbReference type="InterPro" id="IPR018087">
    <property type="entry name" value="Glyco_hydro_5_CS"/>
</dbReference>
<dbReference type="InterPro" id="IPR017853">
    <property type="entry name" value="GH"/>
</dbReference>
<comment type="caution">
    <text evidence="5">The sequence shown here is derived from an EMBL/GenBank/DDBJ whole genome shotgun (WGS) entry which is preliminary data.</text>
</comment>
<evidence type="ECO:0000256" key="3">
    <source>
        <dbReference type="ARBA" id="ARBA00023295"/>
    </source>
</evidence>
<dbReference type="Gene3D" id="3.20.20.80">
    <property type="entry name" value="Glycosidases"/>
    <property type="match status" value="2"/>
</dbReference>
<dbReference type="InterPro" id="IPR041036">
    <property type="entry name" value="GH5_C"/>
</dbReference>
<feature type="non-terminal residue" evidence="5">
    <location>
        <position position="691"/>
    </location>
</feature>
<dbReference type="InterPro" id="IPR052066">
    <property type="entry name" value="Glycosphingolipid_Hydrolases"/>
</dbReference>
<dbReference type="EMBL" id="MCFC01000046">
    <property type="protein sequence ID" value="ORY26618.1"/>
    <property type="molecule type" value="Genomic_DNA"/>
</dbReference>
<dbReference type="PROSITE" id="PS00659">
    <property type="entry name" value="GLYCOSYL_HYDROL_F5"/>
    <property type="match status" value="1"/>
</dbReference>
<evidence type="ECO:0000256" key="1">
    <source>
        <dbReference type="ARBA" id="ARBA00005641"/>
    </source>
</evidence>